<sequence length="327" mass="35374">MCVRGLEDAQEACLATQTPDVIVQFQSQTHAYRCVLLHQSGAFFPEGCGVEAEEVGPRTDHAGPCLVLLKGVTLPRADFEAWLRDSVMEWAVMRVYWIKQRCADRQDALPLDWVLQPAAFTHVLDVVETAAGVAYSMSPCPRLFRTTAWTRPRLEGPLCKATSKLAEALAWVKHAPRGGVAIDLGASPGGWSTLLASSMHHVISIDPADMAPEALALPNLTHIKSRVETALPQIEAALAAAGAGGGADLLVSDMNKHPSAMIGMVEPLLAYLKPGGHLLLTLKFFSRSRDKAWDPTNCPQLAGFRGVQVVWLLANTAHERTCVAIKC</sequence>
<dbReference type="GO" id="GO:0032259">
    <property type="term" value="P:methylation"/>
    <property type="evidence" value="ECO:0007669"/>
    <property type="project" value="InterPro"/>
</dbReference>
<dbReference type="AlphaFoldDB" id="A0A087SR67"/>
<evidence type="ECO:0000313" key="4">
    <source>
        <dbReference type="Proteomes" id="UP000028924"/>
    </source>
</evidence>
<dbReference type="RefSeq" id="XP_011401234.1">
    <property type="nucleotide sequence ID" value="XM_011402932.1"/>
</dbReference>
<reference evidence="3" key="4">
    <citation type="submission" date="2018-11" db="EMBL/GenBank/DDBJ databases">
        <title>Characterization of plant carbon substrate utilization by Auxenochlorella protothecoides.</title>
        <authorList>
            <person name="Vogler B.W."/>
            <person name="Starkenburg S.R."/>
            <person name="Sudasinghe N."/>
            <person name="Schambach J.Y."/>
            <person name="Rollin J.A."/>
            <person name="Pattathil S."/>
            <person name="Barry A.N."/>
        </authorList>
    </citation>
    <scope>NUCLEOTIDE SEQUENCE [LARGE SCALE GENOMIC DNA]</scope>
    <source>
        <strain evidence="3">UTEX 25</strain>
    </source>
</reference>
<dbReference type="InterPro" id="IPR029063">
    <property type="entry name" value="SAM-dependent_MTases_sf"/>
</dbReference>
<proteinExistence type="predicted"/>
<reference evidence="5" key="2">
    <citation type="journal article" date="2018" name="Algal Res.">
        <title>Characterization of plant carbon substrate utilization by Auxenochlorella protothecoides.</title>
        <authorList>
            <person name="Vogler B.W."/>
            <person name="Starkenburg S.R."/>
            <person name="Sudasinghe N."/>
            <person name="Schambach J.Y."/>
            <person name="Rollin J.A."/>
            <person name="Pattathil S."/>
            <person name="Barry A.N."/>
        </authorList>
    </citation>
    <scope>NUCLEOTIDE SEQUENCE [LARGE SCALE GENOMIC DNA]</scope>
    <source>
        <strain evidence="5">UTEX 25</strain>
    </source>
</reference>
<evidence type="ECO:0000313" key="2">
    <source>
        <dbReference type="EMBL" id="KFM28221.1"/>
    </source>
</evidence>
<organism evidence="2 4">
    <name type="scientific">Auxenochlorella protothecoides</name>
    <name type="common">Green microalga</name>
    <name type="synonym">Chlorella protothecoides</name>
    <dbReference type="NCBI Taxonomy" id="3075"/>
    <lineage>
        <taxon>Eukaryota</taxon>
        <taxon>Viridiplantae</taxon>
        <taxon>Chlorophyta</taxon>
        <taxon>core chlorophytes</taxon>
        <taxon>Trebouxiophyceae</taxon>
        <taxon>Chlorellales</taxon>
        <taxon>Chlorellaceae</taxon>
        <taxon>Auxenochlorella</taxon>
    </lineage>
</organism>
<reference evidence="3" key="3">
    <citation type="submission" date="2018-10" db="EMBL/GenBank/DDBJ databases">
        <authorList>
            <person name="Hovde B."/>
            <person name="Zhang X."/>
        </authorList>
    </citation>
    <scope>NUCLEOTIDE SEQUENCE [LARGE SCALE GENOMIC DNA]</scope>
    <source>
        <strain evidence="3">UTEX 25</strain>
    </source>
</reference>
<dbReference type="Gene3D" id="3.40.50.150">
    <property type="entry name" value="Vaccinia Virus protein VP39"/>
    <property type="match status" value="1"/>
</dbReference>
<dbReference type="GeneID" id="23618379"/>
<evidence type="ECO:0000259" key="1">
    <source>
        <dbReference type="Pfam" id="PF01728"/>
    </source>
</evidence>
<dbReference type="Proteomes" id="UP000028924">
    <property type="component" value="Unassembled WGS sequence"/>
</dbReference>
<keyword evidence="4" id="KW-1185">Reference proteome</keyword>
<protein>
    <recommendedName>
        <fullName evidence="1">Ribosomal RNA methyltransferase FtsJ domain-containing protein</fullName>
    </recommendedName>
</protein>
<name>A0A087SR67_AUXPR</name>
<dbReference type="OrthoDB" id="20105at2759"/>
<dbReference type="InterPro" id="IPR002877">
    <property type="entry name" value="RNA_MeTrfase_FtsJ_dom"/>
</dbReference>
<evidence type="ECO:0000313" key="5">
    <source>
        <dbReference type="Proteomes" id="UP000279271"/>
    </source>
</evidence>
<reference evidence="2 4" key="1">
    <citation type="journal article" date="2014" name="BMC Genomics">
        <title>Oil accumulation mechanisms of the oleaginous microalga Chlorella protothecoides revealed through its genome, transcriptomes, and proteomes.</title>
        <authorList>
            <person name="Gao C."/>
            <person name="Wang Y."/>
            <person name="Shen Y."/>
            <person name="Yan D."/>
            <person name="He X."/>
            <person name="Dai J."/>
            <person name="Wu Q."/>
        </authorList>
    </citation>
    <scope>NUCLEOTIDE SEQUENCE [LARGE SCALE GENOMIC DNA]</scope>
    <source>
        <strain evidence="2 4">0710</strain>
    </source>
</reference>
<dbReference type="EMBL" id="KL662165">
    <property type="protein sequence ID" value="KFM28221.1"/>
    <property type="molecule type" value="Genomic_DNA"/>
</dbReference>
<dbReference type="eggNOG" id="ENOG502SA0J">
    <property type="taxonomic scope" value="Eukaryota"/>
</dbReference>
<gene>
    <name evidence="3" type="ORF">APUTEX25_004654</name>
    <name evidence="2" type="ORF">F751_6988</name>
</gene>
<dbReference type="SUPFAM" id="SSF53335">
    <property type="entry name" value="S-adenosyl-L-methionine-dependent methyltransferases"/>
    <property type="match status" value="1"/>
</dbReference>
<feature type="domain" description="Ribosomal RNA methyltransferase FtsJ" evidence="1">
    <location>
        <begin position="159"/>
        <end position="255"/>
    </location>
</feature>
<dbReference type="PANTHER" id="PTHR37524:SF2">
    <property type="entry name" value="RIBOSOMAL RNA METHYLTRANSFERASE FTSJ DOMAIN-CONTAINING PROTEIN"/>
    <property type="match status" value="1"/>
</dbReference>
<dbReference type="PANTHER" id="PTHR37524">
    <property type="entry name" value="RIBOSOMAL RNA LARGE SUBUNIT METHYLTRANSFERASE M"/>
    <property type="match status" value="1"/>
</dbReference>
<dbReference type="KEGG" id="apro:F751_6988"/>
<dbReference type="EMBL" id="QOKY01000144">
    <property type="protein sequence ID" value="RMZ56431.1"/>
    <property type="molecule type" value="Genomic_DNA"/>
</dbReference>
<evidence type="ECO:0000313" key="3">
    <source>
        <dbReference type="EMBL" id="RMZ56431.1"/>
    </source>
</evidence>
<dbReference type="Pfam" id="PF01728">
    <property type="entry name" value="FtsJ"/>
    <property type="match status" value="1"/>
</dbReference>
<accession>A0A087SR67</accession>
<dbReference type="GO" id="GO:0008168">
    <property type="term" value="F:methyltransferase activity"/>
    <property type="evidence" value="ECO:0007669"/>
    <property type="project" value="InterPro"/>
</dbReference>
<dbReference type="Proteomes" id="UP000279271">
    <property type="component" value="Unassembled WGS sequence"/>
</dbReference>